<keyword evidence="2" id="KW-0131">Cell cycle</keyword>
<evidence type="ECO:0000313" key="3">
    <source>
        <dbReference type="Proteomes" id="UP000019364"/>
    </source>
</evidence>
<dbReference type="InterPro" id="IPR003008">
    <property type="entry name" value="Tubulin_FtsZ_GTPase"/>
</dbReference>
<proteinExistence type="predicted"/>
<dbReference type="RefSeq" id="WP_036653792.1">
    <property type="nucleotide sequence ID" value="NZ_BAVZ01000048.1"/>
</dbReference>
<dbReference type="GO" id="GO:0051301">
    <property type="term" value="P:cell division"/>
    <property type="evidence" value="ECO:0007669"/>
    <property type="project" value="UniProtKB-KW"/>
</dbReference>
<dbReference type="Pfam" id="PF00091">
    <property type="entry name" value="Tubulin"/>
    <property type="match status" value="1"/>
</dbReference>
<dbReference type="eggNOG" id="COG0206">
    <property type="taxonomic scope" value="Bacteria"/>
</dbReference>
<dbReference type="GO" id="GO:0005525">
    <property type="term" value="F:GTP binding"/>
    <property type="evidence" value="ECO:0007669"/>
    <property type="project" value="InterPro"/>
</dbReference>
<evidence type="ECO:0000259" key="1">
    <source>
        <dbReference type="Pfam" id="PF00091"/>
    </source>
</evidence>
<dbReference type="SUPFAM" id="SSF52490">
    <property type="entry name" value="Tubulin nucleotide-binding domain-like"/>
    <property type="match status" value="1"/>
</dbReference>
<name>W7YQR5_9BACL</name>
<dbReference type="STRING" id="1236976.JCM16418_5142"/>
<feature type="domain" description="Tubulin/FtsZ GTPase" evidence="1">
    <location>
        <begin position="4"/>
        <end position="158"/>
    </location>
</feature>
<dbReference type="EMBL" id="BAVZ01000048">
    <property type="protein sequence ID" value="GAF10907.1"/>
    <property type="molecule type" value="Genomic_DNA"/>
</dbReference>
<sequence>MLAVIGSGQAGSNIAAEAERLGLLAGAINYSQKDLDAVNVKHKLRLLGSEGVGKNRDDAIKLFQDQWETAISFIKDNFANEKIIAFAFSSSGGSGSGISPILLDMAINLLPDKTFIALVILPDLTESETAQINCLATFEELSQLDLAVFPIDNQQIRNQNPSIGKNKLFEISNKNATSLIYNLSSYTNKHSKNGNFDEKDLITVLKTRGIATISETPLSASLQTIDLTIEGLIDKITESWQKSIFAPLSSDKAISAAIVFDGQENLMDFIRLDSLFSSFHLPPIEVFEGYYHEHSGKIITLLSGLRWSFNRLKDIELTFNNKQDQNEKLVDKSYKMNLNISRTPFEKKQEEKVSVLDILSKYNR</sequence>
<organism evidence="2 3">
    <name type="scientific">Paenibacillus pini JCM 16418</name>
    <dbReference type="NCBI Taxonomy" id="1236976"/>
    <lineage>
        <taxon>Bacteria</taxon>
        <taxon>Bacillati</taxon>
        <taxon>Bacillota</taxon>
        <taxon>Bacilli</taxon>
        <taxon>Bacillales</taxon>
        <taxon>Paenibacillaceae</taxon>
        <taxon>Paenibacillus</taxon>
    </lineage>
</organism>
<dbReference type="InterPro" id="IPR036525">
    <property type="entry name" value="Tubulin/FtsZ_GTPase_sf"/>
</dbReference>
<evidence type="ECO:0000313" key="2">
    <source>
        <dbReference type="EMBL" id="GAF10907.1"/>
    </source>
</evidence>
<protein>
    <submittedName>
        <fullName evidence="2">FtsZ cell division protein</fullName>
    </submittedName>
</protein>
<comment type="caution">
    <text evidence="2">The sequence shown here is derived from an EMBL/GenBank/DDBJ whole genome shotgun (WGS) entry which is preliminary data.</text>
</comment>
<reference evidence="2 3" key="1">
    <citation type="journal article" date="2014" name="Genome Announc.">
        <title>Draft Genome Sequence of Paenibacillus pini JCM 16418T, Isolated from the Rhizosphere of Pine Tree.</title>
        <authorList>
            <person name="Yuki M."/>
            <person name="Oshima K."/>
            <person name="Suda W."/>
            <person name="Oshida Y."/>
            <person name="Kitamura K."/>
            <person name="Iida Y."/>
            <person name="Hattori M."/>
            <person name="Ohkuma M."/>
        </authorList>
    </citation>
    <scope>NUCLEOTIDE SEQUENCE [LARGE SCALE GENOMIC DNA]</scope>
    <source>
        <strain evidence="2 3">JCM 16418</strain>
    </source>
</reference>
<dbReference type="AlphaFoldDB" id="W7YQR5"/>
<keyword evidence="3" id="KW-1185">Reference proteome</keyword>
<keyword evidence="2" id="KW-0132">Cell division</keyword>
<gene>
    <name evidence="2" type="ORF">JCM16418_5142</name>
</gene>
<dbReference type="Proteomes" id="UP000019364">
    <property type="component" value="Unassembled WGS sequence"/>
</dbReference>
<accession>W7YQR5</accession>
<dbReference type="OrthoDB" id="2571143at2"/>
<dbReference type="Gene3D" id="3.40.50.1440">
    <property type="entry name" value="Tubulin/FtsZ, GTPase domain"/>
    <property type="match status" value="1"/>
</dbReference>